<dbReference type="InterPro" id="IPR048330">
    <property type="entry name" value="PcRGLX/YetA_2nd"/>
</dbReference>
<dbReference type="OrthoDB" id="4798501at2759"/>
<dbReference type="PANTHER" id="PTHR40081">
    <property type="entry name" value="CONCANAVALIN A-LIKE LECTIN/GLUCANASE"/>
    <property type="match status" value="1"/>
</dbReference>
<dbReference type="Proteomes" id="UP000077154">
    <property type="component" value="Unassembled WGS sequence"/>
</dbReference>
<dbReference type="InterPro" id="IPR048329">
    <property type="entry name" value="PcRGLX_1st"/>
</dbReference>
<evidence type="ECO:0000259" key="1">
    <source>
        <dbReference type="Pfam" id="PF19501"/>
    </source>
</evidence>
<evidence type="ECO:0000259" key="2">
    <source>
        <dbReference type="Pfam" id="PF21345"/>
    </source>
</evidence>
<feature type="domain" description="PcRGLX/YetA-like central beta-sandwich" evidence="2">
    <location>
        <begin position="95"/>
        <end position="194"/>
    </location>
</feature>
<dbReference type="AlphaFoldDB" id="A0A177A1R6"/>
<name>A0A177A1R6_9PEZI</name>
<dbReference type="InterPro" id="IPR045793">
    <property type="entry name" value="PcRGLX/YetA-like"/>
</dbReference>
<dbReference type="EMBL" id="KV441405">
    <property type="protein sequence ID" value="OAF56098.1"/>
    <property type="molecule type" value="Genomic_DNA"/>
</dbReference>
<proteinExistence type="predicted"/>
<sequence length="199" mass="21877">MHPSLSCPLRLIWIGHGFTHYQFWLLERGNCAMACGSNEKIDLQSWVTGYWSDGSVKWTGHAIAAPENILDEYTVTASKSAASIESSTNSKTKFVVTDTAKKITLDTGKLKVSFPKTGNNIIDTIQTASGKIIGQDGRLGLQSQLGVDFNSDNRRSQSIRNLDFASNIEEVTVEKHNTVRALVTVRDRHQVTSGGPHDD</sequence>
<evidence type="ECO:0000313" key="3">
    <source>
        <dbReference type="EMBL" id="OAF56098.1"/>
    </source>
</evidence>
<dbReference type="PANTHER" id="PTHR40081:SF1">
    <property type="entry name" value="TAT PATHWAY SIGNAL SEQUENCE DOMAIN PROTEIN"/>
    <property type="match status" value="1"/>
</dbReference>
<dbReference type="Pfam" id="PF21345">
    <property type="entry name" value="PcRGLX_2nd"/>
    <property type="match status" value="1"/>
</dbReference>
<dbReference type="RefSeq" id="XP_024321396.1">
    <property type="nucleotide sequence ID" value="XM_024470965.1"/>
</dbReference>
<dbReference type="GeneID" id="36290438"/>
<gene>
    <name evidence="3" type="ORF">VC83_07392</name>
</gene>
<dbReference type="Pfam" id="PF19501">
    <property type="entry name" value="PcRGLX_1st"/>
    <property type="match status" value="1"/>
</dbReference>
<feature type="domain" description="PcRGLX/YetA-like N-terminal RIFT barrel" evidence="1">
    <location>
        <begin position="33"/>
        <end position="77"/>
    </location>
</feature>
<protein>
    <submittedName>
        <fullName evidence="3">Uncharacterized protein</fullName>
    </submittedName>
</protein>
<reference evidence="3" key="1">
    <citation type="submission" date="2016-03" db="EMBL/GenBank/DDBJ databases">
        <title>Updated assembly of Pseudogymnoascus destructans, the fungus causing white-nose syndrome of bats.</title>
        <authorList>
            <person name="Palmer J.M."/>
            <person name="Drees K.P."/>
            <person name="Foster J.T."/>
            <person name="Lindner D.L."/>
        </authorList>
    </citation>
    <scope>NUCLEOTIDE SEQUENCE [LARGE SCALE GENOMIC DNA]</scope>
    <source>
        <strain evidence="3">20631-21</strain>
    </source>
</reference>
<accession>A0A177A1R6</accession>
<organism evidence="3">
    <name type="scientific">Pseudogymnoascus destructans</name>
    <dbReference type="NCBI Taxonomy" id="655981"/>
    <lineage>
        <taxon>Eukaryota</taxon>
        <taxon>Fungi</taxon>
        <taxon>Dikarya</taxon>
        <taxon>Ascomycota</taxon>
        <taxon>Pezizomycotina</taxon>
        <taxon>Leotiomycetes</taxon>
        <taxon>Thelebolales</taxon>
        <taxon>Thelebolaceae</taxon>
        <taxon>Pseudogymnoascus</taxon>
    </lineage>
</organism>